<accession>A0A2G4F0C4</accession>
<dbReference type="OrthoDB" id="9799912at2"/>
<name>A0A2G4F0C4_9CYAN</name>
<protein>
    <submittedName>
        <fullName evidence="1">Type II toxin-antitoxin system HigB family toxin</fullName>
    </submittedName>
</protein>
<reference evidence="1" key="1">
    <citation type="submission" date="2017-10" db="EMBL/GenBank/DDBJ databases">
        <title>Draft genome sequence of the planktic cyanobacteria Tychonema bourrellyi isolated from alpine lentic freshwater.</title>
        <authorList>
            <person name="Tett A."/>
            <person name="Armanini F."/>
            <person name="Asnicar F."/>
            <person name="Boscaini A."/>
            <person name="Pasolli E."/>
            <person name="Zolfo M."/>
            <person name="Donati C."/>
            <person name="Salmaso N."/>
            <person name="Segata N."/>
        </authorList>
    </citation>
    <scope>NUCLEOTIDE SEQUENCE</scope>
    <source>
        <strain evidence="1">FEM_GT703</strain>
    </source>
</reference>
<dbReference type="GO" id="GO:0004519">
    <property type="term" value="F:endonuclease activity"/>
    <property type="evidence" value="ECO:0007669"/>
    <property type="project" value="InterPro"/>
</dbReference>
<comment type="caution">
    <text evidence="1">The sequence shown here is derived from an EMBL/GenBank/DDBJ whole genome shotgun (WGS) entry which is preliminary data.</text>
</comment>
<dbReference type="RefSeq" id="WP_096828960.1">
    <property type="nucleotide sequence ID" value="NZ_NXIB02000074.1"/>
</dbReference>
<dbReference type="AlphaFoldDB" id="A0A2G4F0C4"/>
<keyword evidence="2" id="KW-1185">Reference proteome</keyword>
<gene>
    <name evidence="1" type="ORF">CP500_013760</name>
</gene>
<dbReference type="GO" id="GO:0110001">
    <property type="term" value="C:toxin-antitoxin complex"/>
    <property type="evidence" value="ECO:0007669"/>
    <property type="project" value="InterPro"/>
</dbReference>
<dbReference type="GO" id="GO:0003723">
    <property type="term" value="F:RNA binding"/>
    <property type="evidence" value="ECO:0007669"/>
    <property type="project" value="InterPro"/>
</dbReference>
<evidence type="ECO:0000313" key="2">
    <source>
        <dbReference type="Proteomes" id="UP000226442"/>
    </source>
</evidence>
<dbReference type="Proteomes" id="UP000226442">
    <property type="component" value="Unassembled WGS sequence"/>
</dbReference>
<dbReference type="Pfam" id="PF09907">
    <property type="entry name" value="HigB_toxin"/>
    <property type="match status" value="1"/>
</dbReference>
<evidence type="ECO:0000313" key="1">
    <source>
        <dbReference type="EMBL" id="PHX54897.1"/>
    </source>
</evidence>
<dbReference type="EMBL" id="NXIB02000074">
    <property type="protein sequence ID" value="PHX54897.1"/>
    <property type="molecule type" value="Genomic_DNA"/>
</dbReference>
<organism evidence="1 2">
    <name type="scientific">Tychonema bourrellyi FEM_GT703</name>
    <dbReference type="NCBI Taxonomy" id="2040638"/>
    <lineage>
        <taxon>Bacteria</taxon>
        <taxon>Bacillati</taxon>
        <taxon>Cyanobacteriota</taxon>
        <taxon>Cyanophyceae</taxon>
        <taxon>Oscillatoriophycideae</taxon>
        <taxon>Oscillatoriales</taxon>
        <taxon>Microcoleaceae</taxon>
        <taxon>Tychonema</taxon>
    </lineage>
</organism>
<sequence>MRLIYQKNLLIAIEPYPDAQTAIESWYQLIKDNDWQSLEEMRKGYSKSVDEVYGYTIFNIKGNRYRLIVQINYRTKIIFFKAFLIHAEYSKINWNNQDKFKQKLG</sequence>
<proteinExistence type="predicted"/>
<dbReference type="InterPro" id="IPR018669">
    <property type="entry name" value="Toxin_HigB"/>
</dbReference>